<comment type="caution">
    <text evidence="20">The sequence shown here is derived from an EMBL/GenBank/DDBJ whole genome shotgun (WGS) entry which is preliminary data.</text>
</comment>
<dbReference type="PANTHER" id="PTHR24006">
    <property type="entry name" value="UBIQUITIN CARBOXYL-TERMINAL HYDROLASE"/>
    <property type="match status" value="1"/>
</dbReference>
<evidence type="ECO:0000313" key="20">
    <source>
        <dbReference type="EMBL" id="GMN39793.1"/>
    </source>
</evidence>
<dbReference type="InterPro" id="IPR038765">
    <property type="entry name" value="Papain-like_cys_pep_sf"/>
</dbReference>
<dbReference type="EC" id="3.4.19.12" evidence="4"/>
<dbReference type="PROSITE" id="PS00973">
    <property type="entry name" value="USP_2"/>
    <property type="match status" value="1"/>
</dbReference>
<keyword evidence="10" id="KW-0539">Nucleus</keyword>
<dbReference type="GO" id="GO:0004197">
    <property type="term" value="F:cysteine-type endopeptidase activity"/>
    <property type="evidence" value="ECO:0007669"/>
    <property type="project" value="InterPro"/>
</dbReference>
<dbReference type="InterPro" id="IPR029071">
    <property type="entry name" value="Ubiquitin-like_domsf"/>
</dbReference>
<evidence type="ECO:0000256" key="2">
    <source>
        <dbReference type="ARBA" id="ARBA00004123"/>
    </source>
</evidence>
<comment type="similarity">
    <text evidence="3">Belongs to the peptidase C19 family.</text>
</comment>
<evidence type="ECO:0000256" key="15">
    <source>
        <dbReference type="ARBA" id="ARBA00082179"/>
    </source>
</evidence>
<evidence type="ECO:0000256" key="8">
    <source>
        <dbReference type="ARBA" id="ARBA00022801"/>
    </source>
</evidence>
<evidence type="ECO:0000256" key="1">
    <source>
        <dbReference type="ARBA" id="ARBA00000707"/>
    </source>
</evidence>
<feature type="domain" description="Ubiquitin-like" evidence="17">
    <location>
        <begin position="983"/>
        <end position="1045"/>
    </location>
</feature>
<evidence type="ECO:0000256" key="6">
    <source>
        <dbReference type="ARBA" id="ARBA00022737"/>
    </source>
</evidence>
<evidence type="ECO:0000259" key="19">
    <source>
        <dbReference type="PROSITE" id="PS51283"/>
    </source>
</evidence>
<dbReference type="InterPro" id="IPR018200">
    <property type="entry name" value="USP_CS"/>
</dbReference>
<evidence type="ECO:0000259" key="17">
    <source>
        <dbReference type="PROSITE" id="PS50053"/>
    </source>
</evidence>
<evidence type="ECO:0000256" key="9">
    <source>
        <dbReference type="ARBA" id="ARBA00022807"/>
    </source>
</evidence>
<dbReference type="InterPro" id="IPR033841">
    <property type="entry name" value="Pep_USP48"/>
</dbReference>
<evidence type="ECO:0000256" key="11">
    <source>
        <dbReference type="ARBA" id="ARBA00056392"/>
    </source>
</evidence>
<accession>A0AA88A618</accession>
<keyword evidence="8" id="KW-0378">Hydrolase</keyword>
<dbReference type="InterPro" id="IPR050164">
    <property type="entry name" value="Peptidase_C19"/>
</dbReference>
<feature type="compositionally biased region" description="Polar residues" evidence="16">
    <location>
        <begin position="1080"/>
        <end position="1090"/>
    </location>
</feature>
<comment type="function">
    <text evidence="11">Recognizes and hydrolyzes the peptide bond at the C-terminal Gly of ubiquitin. Involved in the processing of poly-ubiquitin precursors as well as that of ubiquitinated proteins. Deubiquitinates H2BK143ub1 of histone H2B.</text>
</comment>
<dbReference type="InterPro" id="IPR006615">
    <property type="entry name" value="Pept_C19_DUSP"/>
</dbReference>
<feature type="region of interest" description="Disordered" evidence="16">
    <location>
        <begin position="1071"/>
        <end position="1090"/>
    </location>
</feature>
<comment type="catalytic activity">
    <reaction evidence="1">
        <text>Thiol-dependent hydrolysis of ester, thioester, amide, peptide and isopeptide bonds formed by the C-terminal Gly of ubiquitin (a 76-residue protein attached to proteins as an intracellular targeting signal).</text>
        <dbReference type="EC" id="3.4.19.12"/>
    </reaction>
</comment>
<organism evidence="20 21">
    <name type="scientific">Ficus carica</name>
    <name type="common">Common fig</name>
    <dbReference type="NCBI Taxonomy" id="3494"/>
    <lineage>
        <taxon>Eukaryota</taxon>
        <taxon>Viridiplantae</taxon>
        <taxon>Streptophyta</taxon>
        <taxon>Embryophyta</taxon>
        <taxon>Tracheophyta</taxon>
        <taxon>Spermatophyta</taxon>
        <taxon>Magnoliopsida</taxon>
        <taxon>eudicotyledons</taxon>
        <taxon>Gunneridae</taxon>
        <taxon>Pentapetalae</taxon>
        <taxon>rosids</taxon>
        <taxon>fabids</taxon>
        <taxon>Rosales</taxon>
        <taxon>Moraceae</taxon>
        <taxon>Ficeae</taxon>
        <taxon>Ficus</taxon>
    </lineage>
</organism>
<dbReference type="CDD" id="cd01795">
    <property type="entry name" value="Ubl_USP48"/>
    <property type="match status" value="1"/>
</dbReference>
<reference evidence="20" key="1">
    <citation type="submission" date="2023-07" db="EMBL/GenBank/DDBJ databases">
        <title>draft genome sequence of fig (Ficus carica).</title>
        <authorList>
            <person name="Takahashi T."/>
            <person name="Nishimura K."/>
        </authorList>
    </citation>
    <scope>NUCLEOTIDE SEQUENCE</scope>
</reference>
<dbReference type="PROSITE" id="PS51283">
    <property type="entry name" value="DUSP"/>
    <property type="match status" value="3"/>
</dbReference>
<sequence length="1090" mass="122275">MRPTTRSKNKRHKQGDDIDITSELLRKIHITGDVSDDEINVLYKITKPVCQGCRVNTKDNPNCFCGLIPPPNGNRKLGLWQKTSEILQAIGPDPTIDLRSSAESPAGLTNLGATCYANSILQCLYMNKSFCGGIFSVEPDLLKQQPVLDQLARLFAQLHASKRAFIDSSPFVKTLEIDNGVQQDSHEFLTLLLSLLERCLSHSKVSKARTIVQDLFRGSVSHVTKCSQCEQDSEASSNLEDFYELELNVKGLKSLVESLDDYLSVEELHGDNQYFCESCKTRVNATRSIKLRTLPPVLNFQLKRCVFVPKTTTKKKITSAFSFPGELDMRQRLSEPTRVESTYDLSAVLIHKGTAVNSGHYIAHIKDENTGQWWEFDDEHVSNLGRHPFGEGSSTSTSKPVKTEPAVNLSSTEQARTVANGDHMEIVQQESCEPTSGSQAEIFSSSDAYMLMYNLRRSRNDGGASPMVCDDDHKEKEGDIVSLHDGVSLPSHLGEEVKTLNDLYVDACEQFKLKKDMELSCISERRQEVRSVLSEAPVRSPNELYYWISSDWLRQWADNVTAPVLDNSSIQCIHGKVPMSKVSSMKRLSAIAWTQLCSKYNGGPELSSHDHCKDCLMDVARTLVSADSYRDRRTIMKQIAEDVLAGRCEDGAYFVSKAWLQQWLKRKILDAPTEADAGPTVSIRCPHGELMPEQAVGAKRLLVPENLWLFLYGDATTVKPDDSMDCSTFPLDSRRCSQCSDELSEVACMEDSLRMVRLKQRQNHEKLATGKSLALFPDCKYYLVPSSWLLIWRNYINASGKNVASSVKPEILDGAIDLLKCEKHSLLVERPPDLVWRRGSIFQKSPATDGLTVITENDWKCFCEEWGGIEGKGISARIEFSSAAGSNLNGSFEEMPRGEEDLIHLDEDNDENETRVPRMRTSPEICEICIGERESLELMRKLSYCNEDVYVYFVRGKEAPKSILQASETTFDPDRRVSKRSRKTNSGNQISLKVSGSTSVYQLKMMIWESFGVVKENQILHKGTRVIDDESATLADKNIFPGDKLWVTDSEIHENRDIADELSGEKMDMQHTEGGFHGTLLTTNTSSQVV</sequence>
<evidence type="ECO:0000256" key="4">
    <source>
        <dbReference type="ARBA" id="ARBA00012759"/>
    </source>
</evidence>
<dbReference type="PROSITE" id="PS00972">
    <property type="entry name" value="USP_1"/>
    <property type="match status" value="1"/>
</dbReference>
<dbReference type="SUPFAM" id="SSF54236">
    <property type="entry name" value="Ubiquitin-like"/>
    <property type="match status" value="1"/>
</dbReference>
<dbReference type="Gene3D" id="3.90.70.10">
    <property type="entry name" value="Cysteine proteinases"/>
    <property type="match status" value="1"/>
</dbReference>
<dbReference type="Gene3D" id="3.10.20.90">
    <property type="entry name" value="Phosphatidylinositol 3-kinase Catalytic Subunit, Chain A, domain 1"/>
    <property type="match status" value="1"/>
</dbReference>
<dbReference type="InterPro" id="IPR035927">
    <property type="entry name" value="DUSP-like_sf"/>
</dbReference>
<evidence type="ECO:0000256" key="16">
    <source>
        <dbReference type="SAM" id="MobiDB-lite"/>
    </source>
</evidence>
<feature type="domain" description="DUSP" evidence="19">
    <location>
        <begin position="627"/>
        <end position="728"/>
    </location>
</feature>
<feature type="domain" description="DUSP" evidence="19">
    <location>
        <begin position="520"/>
        <end position="612"/>
    </location>
</feature>
<dbReference type="Pfam" id="PF00443">
    <property type="entry name" value="UCH"/>
    <property type="match status" value="1"/>
</dbReference>
<dbReference type="EMBL" id="BTGU01000010">
    <property type="protein sequence ID" value="GMN39793.1"/>
    <property type="molecule type" value="Genomic_DNA"/>
</dbReference>
<evidence type="ECO:0000259" key="18">
    <source>
        <dbReference type="PROSITE" id="PS50235"/>
    </source>
</evidence>
<proteinExistence type="inferred from homology"/>
<feature type="domain" description="USP" evidence="18">
    <location>
        <begin position="106"/>
        <end position="456"/>
    </location>
</feature>
<evidence type="ECO:0000256" key="3">
    <source>
        <dbReference type="ARBA" id="ARBA00009085"/>
    </source>
</evidence>
<dbReference type="InterPro" id="IPR001394">
    <property type="entry name" value="Peptidase_C19_UCH"/>
</dbReference>
<dbReference type="GO" id="GO:0005829">
    <property type="term" value="C:cytosol"/>
    <property type="evidence" value="ECO:0007669"/>
    <property type="project" value="TreeGrafter"/>
</dbReference>
<keyword evidence="5" id="KW-0645">Protease</keyword>
<dbReference type="PROSITE" id="PS50235">
    <property type="entry name" value="USP_3"/>
    <property type="match status" value="1"/>
</dbReference>
<dbReference type="GO" id="GO:0005634">
    <property type="term" value="C:nucleus"/>
    <property type="evidence" value="ECO:0007669"/>
    <property type="project" value="UniProtKB-SubCell"/>
</dbReference>
<dbReference type="SUPFAM" id="SSF143791">
    <property type="entry name" value="DUSP-like"/>
    <property type="match status" value="1"/>
</dbReference>
<name>A0AA88A618_FICCA</name>
<dbReference type="CDD" id="cd02668">
    <property type="entry name" value="Peptidase_C19L"/>
    <property type="match status" value="1"/>
</dbReference>
<dbReference type="PANTHER" id="PTHR24006:SF722">
    <property type="entry name" value="UBIQUITIN CARBOXYL-TERMINAL HYDROLASE 48"/>
    <property type="match status" value="1"/>
</dbReference>
<feature type="domain" description="DUSP" evidence="19">
    <location>
        <begin position="755"/>
        <end position="880"/>
    </location>
</feature>
<evidence type="ECO:0000256" key="7">
    <source>
        <dbReference type="ARBA" id="ARBA00022786"/>
    </source>
</evidence>
<comment type="subcellular location">
    <subcellularLocation>
        <location evidence="2">Nucleus</location>
    </subcellularLocation>
</comment>
<feature type="region of interest" description="Disordered" evidence="16">
    <location>
        <begin position="970"/>
        <end position="989"/>
    </location>
</feature>
<dbReference type="Pfam" id="PF06337">
    <property type="entry name" value="DUSP"/>
    <property type="match status" value="1"/>
</dbReference>
<dbReference type="SUPFAM" id="SSF54001">
    <property type="entry name" value="Cysteine proteinases"/>
    <property type="match status" value="1"/>
</dbReference>
<dbReference type="SMART" id="SM00695">
    <property type="entry name" value="DUSP"/>
    <property type="match status" value="1"/>
</dbReference>
<evidence type="ECO:0000256" key="5">
    <source>
        <dbReference type="ARBA" id="ARBA00022670"/>
    </source>
</evidence>
<keyword evidence="6" id="KW-0677">Repeat</keyword>
<dbReference type="GO" id="GO:0006508">
    <property type="term" value="P:proteolysis"/>
    <property type="evidence" value="ECO:0007669"/>
    <property type="project" value="UniProtKB-KW"/>
</dbReference>
<dbReference type="InterPro" id="IPR044743">
    <property type="entry name" value="Ubl_USP48"/>
</dbReference>
<dbReference type="Proteomes" id="UP001187192">
    <property type="component" value="Unassembled WGS sequence"/>
</dbReference>
<gene>
    <name evidence="20" type="ORF">TIFTF001_009021</name>
</gene>
<feature type="region of interest" description="Disordered" evidence="16">
    <location>
        <begin position="387"/>
        <end position="412"/>
    </location>
</feature>
<dbReference type="AlphaFoldDB" id="A0AA88A618"/>
<protein>
    <recommendedName>
        <fullName evidence="12">Ubiquitin carboxyl-terminal hydrolase 26</fullName>
        <ecNumber evidence="4">3.4.19.12</ecNumber>
    </recommendedName>
    <alternativeName>
        <fullName evidence="15">Deubiquitinating enzyme 26</fullName>
    </alternativeName>
    <alternativeName>
        <fullName evidence="13">Ubiquitin thioesterase 26</fullName>
    </alternativeName>
    <alternativeName>
        <fullName evidence="14">Ubiquitin-specific-processing protease 26</fullName>
    </alternativeName>
</protein>
<evidence type="ECO:0000256" key="14">
    <source>
        <dbReference type="ARBA" id="ARBA00078771"/>
    </source>
</evidence>
<dbReference type="InterPro" id="IPR000626">
    <property type="entry name" value="Ubiquitin-like_dom"/>
</dbReference>
<dbReference type="FunFam" id="3.30.2230.10:FF:000005">
    <property type="entry name" value="Ubiquitin carboxyl-terminal hydrolase 26"/>
    <property type="match status" value="1"/>
</dbReference>
<keyword evidence="21" id="KW-1185">Reference proteome</keyword>
<dbReference type="GO" id="GO:0016579">
    <property type="term" value="P:protein deubiquitination"/>
    <property type="evidence" value="ECO:0007669"/>
    <property type="project" value="InterPro"/>
</dbReference>
<keyword evidence="9" id="KW-0788">Thiol protease</keyword>
<dbReference type="FunFam" id="3.90.70.10:FF:000049">
    <property type="entry name" value="ubiquitin carboxyl-terminal hydrolase 48"/>
    <property type="match status" value="1"/>
</dbReference>
<evidence type="ECO:0000256" key="10">
    <source>
        <dbReference type="ARBA" id="ARBA00023242"/>
    </source>
</evidence>
<evidence type="ECO:0000256" key="13">
    <source>
        <dbReference type="ARBA" id="ARBA00075174"/>
    </source>
</evidence>
<dbReference type="PROSITE" id="PS50053">
    <property type="entry name" value="UBIQUITIN_2"/>
    <property type="match status" value="1"/>
</dbReference>
<evidence type="ECO:0000313" key="21">
    <source>
        <dbReference type="Proteomes" id="UP001187192"/>
    </source>
</evidence>
<evidence type="ECO:0000256" key="12">
    <source>
        <dbReference type="ARBA" id="ARBA00071636"/>
    </source>
</evidence>
<dbReference type="GO" id="GO:0004843">
    <property type="term" value="F:cysteine-type deubiquitinase activity"/>
    <property type="evidence" value="ECO:0007669"/>
    <property type="project" value="UniProtKB-EC"/>
</dbReference>
<dbReference type="InterPro" id="IPR028889">
    <property type="entry name" value="USP"/>
</dbReference>
<keyword evidence="7" id="KW-0833">Ubl conjugation pathway</keyword>